<dbReference type="InterPro" id="IPR013536">
    <property type="entry name" value="WLM_dom"/>
</dbReference>
<reference evidence="3 4" key="1">
    <citation type="submission" date="2023-04" db="EMBL/GenBank/DDBJ databases">
        <title>Genome of Basidiobolus ranarum AG-B5.</title>
        <authorList>
            <person name="Stajich J.E."/>
            <person name="Carter-House D."/>
            <person name="Gryganskyi A."/>
        </authorList>
    </citation>
    <scope>NUCLEOTIDE SEQUENCE [LARGE SCALE GENOMIC DNA]</scope>
    <source>
        <strain evidence="3 4">AG-B5</strain>
    </source>
</reference>
<dbReference type="PANTHER" id="PTHR47795">
    <property type="entry name" value="UBIQUITIN AND WLM DOMAIN-CONTAINING METALLOPROTEASE SPCC1442.07C"/>
    <property type="match status" value="1"/>
</dbReference>
<dbReference type="InterPro" id="IPR000626">
    <property type="entry name" value="Ubiquitin-like_dom"/>
</dbReference>
<dbReference type="Pfam" id="PF00240">
    <property type="entry name" value="ubiquitin"/>
    <property type="match status" value="1"/>
</dbReference>
<gene>
    <name evidence="3" type="ORF">K7432_012420</name>
</gene>
<dbReference type="Proteomes" id="UP001479436">
    <property type="component" value="Unassembled WGS sequence"/>
</dbReference>
<evidence type="ECO:0008006" key="5">
    <source>
        <dbReference type="Google" id="ProtNLM"/>
    </source>
</evidence>
<dbReference type="EMBL" id="JASJQH010001077">
    <property type="protein sequence ID" value="KAK9762139.1"/>
    <property type="molecule type" value="Genomic_DNA"/>
</dbReference>
<dbReference type="Gene3D" id="3.10.20.90">
    <property type="entry name" value="Phosphatidylinositol 3-kinase Catalytic Subunit, Chain A, domain 1"/>
    <property type="match status" value="1"/>
</dbReference>
<evidence type="ECO:0000313" key="3">
    <source>
        <dbReference type="EMBL" id="KAK9762139.1"/>
    </source>
</evidence>
<evidence type="ECO:0000313" key="4">
    <source>
        <dbReference type="Proteomes" id="UP001479436"/>
    </source>
</evidence>
<organism evidence="3 4">
    <name type="scientific">Basidiobolus ranarum</name>
    <dbReference type="NCBI Taxonomy" id="34480"/>
    <lineage>
        <taxon>Eukaryota</taxon>
        <taxon>Fungi</taxon>
        <taxon>Fungi incertae sedis</taxon>
        <taxon>Zoopagomycota</taxon>
        <taxon>Entomophthoromycotina</taxon>
        <taxon>Basidiobolomycetes</taxon>
        <taxon>Basidiobolales</taxon>
        <taxon>Basidiobolaceae</taxon>
        <taxon>Basidiobolus</taxon>
    </lineage>
</organism>
<sequence>MNPDQITFTVSYKGNPYNISRPLKSTVNDLKEHIYELTNVEPEYQKLLFKGKLKEENTLEESNLINGSKVMLLATSPTQVQKIQELDEQAVSKIPFDRVIPRNVRPYKPIRTSQDNQYTFHRIEVLPEFSQQDRAHELLQKLKDDIGVREIMKKYKWSVGSLIELSPLERTILGYNRNKGETVAIRLRTDDLEGFRSYDMLLKVLLHELTHMVWSEHDENFHQLDRKLNKEVVELNWTKSSGKTLSRKIYFDPDDVSYDDSTQSGPRVLGGAARDSSLTKREIIANAATLRLTAAEKEMEEGCGSSNTKK</sequence>
<dbReference type="Pfam" id="PF08325">
    <property type="entry name" value="WLM"/>
    <property type="match status" value="1"/>
</dbReference>
<dbReference type="SUPFAM" id="SSF54236">
    <property type="entry name" value="Ubiquitin-like"/>
    <property type="match status" value="1"/>
</dbReference>
<keyword evidence="4" id="KW-1185">Reference proteome</keyword>
<evidence type="ECO:0000259" key="2">
    <source>
        <dbReference type="PROSITE" id="PS51397"/>
    </source>
</evidence>
<proteinExistence type="predicted"/>
<accession>A0ABR2WKV7</accession>
<protein>
    <recommendedName>
        <fullName evidence="5">WLM-domain-containing protein</fullName>
    </recommendedName>
</protein>
<dbReference type="SMART" id="SM00213">
    <property type="entry name" value="UBQ"/>
    <property type="match status" value="1"/>
</dbReference>
<dbReference type="PROSITE" id="PS51397">
    <property type="entry name" value="WLM"/>
    <property type="match status" value="1"/>
</dbReference>
<name>A0ABR2WKV7_9FUNG</name>
<dbReference type="PROSITE" id="PS50053">
    <property type="entry name" value="UBIQUITIN_2"/>
    <property type="match status" value="1"/>
</dbReference>
<dbReference type="PANTHER" id="PTHR47795:SF1">
    <property type="entry name" value="DNA-DEPENDENT METALLOPROTEASE WSS1 HOMOLOG 2"/>
    <property type="match status" value="1"/>
</dbReference>
<evidence type="ECO:0000259" key="1">
    <source>
        <dbReference type="PROSITE" id="PS50053"/>
    </source>
</evidence>
<comment type="caution">
    <text evidence="3">The sequence shown here is derived from an EMBL/GenBank/DDBJ whole genome shotgun (WGS) entry which is preliminary data.</text>
</comment>
<dbReference type="InterPro" id="IPR029071">
    <property type="entry name" value="Ubiquitin-like_domsf"/>
</dbReference>
<feature type="domain" description="Ubiquitin-like" evidence="1">
    <location>
        <begin position="6"/>
        <end position="73"/>
    </location>
</feature>
<feature type="domain" description="WLM" evidence="2">
    <location>
        <begin position="111"/>
        <end position="293"/>
    </location>
</feature>